<evidence type="ECO:0000313" key="6">
    <source>
        <dbReference type="Proteomes" id="UP000319908"/>
    </source>
</evidence>
<dbReference type="GO" id="GO:0016020">
    <property type="term" value="C:membrane"/>
    <property type="evidence" value="ECO:0007669"/>
    <property type="project" value="GOC"/>
</dbReference>
<dbReference type="PANTHER" id="PTHR43398">
    <property type="entry name" value="DOLICHOL-PHOSPHATE MANNOSYLTRANSFERASE SUBUNIT 1"/>
    <property type="match status" value="1"/>
</dbReference>
<dbReference type="Gene3D" id="3.90.550.10">
    <property type="entry name" value="Spore Coat Polysaccharide Biosynthesis Protein SpsA, Chain A"/>
    <property type="match status" value="1"/>
</dbReference>
<dbReference type="SUPFAM" id="SSF53448">
    <property type="entry name" value="Nucleotide-diphospho-sugar transferases"/>
    <property type="match status" value="1"/>
</dbReference>
<evidence type="ECO:0000259" key="4">
    <source>
        <dbReference type="Pfam" id="PF00535"/>
    </source>
</evidence>
<dbReference type="GO" id="GO:0047267">
    <property type="term" value="F:undecaprenyl-phosphate mannosyltransferase activity"/>
    <property type="evidence" value="ECO:0007669"/>
    <property type="project" value="UniProtKB-EC"/>
</dbReference>
<dbReference type="CDD" id="cd06442">
    <property type="entry name" value="DPM1_like"/>
    <property type="match status" value="1"/>
</dbReference>
<evidence type="ECO:0000256" key="3">
    <source>
        <dbReference type="ARBA" id="ARBA00022679"/>
    </source>
</evidence>
<dbReference type="AlphaFoldDB" id="A0A5C6C1K7"/>
<keyword evidence="2 5" id="KW-0328">Glycosyltransferase</keyword>
<dbReference type="Pfam" id="PF00535">
    <property type="entry name" value="Glycos_transf_2"/>
    <property type="match status" value="1"/>
</dbReference>
<evidence type="ECO:0000256" key="1">
    <source>
        <dbReference type="ARBA" id="ARBA00006739"/>
    </source>
</evidence>
<dbReference type="PANTHER" id="PTHR43398:SF1">
    <property type="entry name" value="DOLICHOL-PHOSPHATE MANNOSYLTRANSFERASE SUBUNIT 1"/>
    <property type="match status" value="1"/>
</dbReference>
<keyword evidence="3 5" id="KW-0808">Transferase</keyword>
<comment type="caution">
    <text evidence="5">The sequence shown here is derived from an EMBL/GenBank/DDBJ whole genome shotgun (WGS) entry which is preliminary data.</text>
</comment>
<dbReference type="EMBL" id="SJPU01000001">
    <property type="protein sequence ID" value="TWU18420.1"/>
    <property type="molecule type" value="Genomic_DNA"/>
</dbReference>
<dbReference type="InterPro" id="IPR029044">
    <property type="entry name" value="Nucleotide-diphossugar_trans"/>
</dbReference>
<keyword evidence="6" id="KW-1185">Reference proteome</keyword>
<sequence length="244" mass="26457">MADANGLPSSPAAPRVLVGVCTYNEVGNIREMLRQITQALPTADILVVDDNSPDGTAAAVRDYASQTGLTSVKCHVREQRGLGGAILTAMAAAIEGGYDLFCNLDGDLSHSPADLPRLVDAVVAGADVAVGSRYVAGGKIIGWPLRRKWMSHCINAITRRRLGLPVRDASGSFRCYRVSRLAQLDLSDRSYEGYAFIQEVLLRLHHAGAKFTEVPITFTERIEGKSKLNLSEAIRSGWTVFRMK</sequence>
<dbReference type="OrthoDB" id="9810303at2"/>
<dbReference type="EC" id="2.4.1.54" evidence="5"/>
<name>A0A5C6C1K7_9BACT</name>
<reference evidence="5 6" key="1">
    <citation type="journal article" date="2020" name="Antonie Van Leeuwenhoek">
        <title>Rhodopirellula heiligendammensis sp. nov., Rhodopirellula pilleata sp. nov., and Rhodopirellula solitaria sp. nov. isolated from natural or artificial marine surfaces in Northern Germany and California, USA, and emended description of the genus Rhodopirellula.</title>
        <authorList>
            <person name="Kallscheuer N."/>
            <person name="Wiegand S."/>
            <person name="Jogler M."/>
            <person name="Boedeker C."/>
            <person name="Peeters S.H."/>
            <person name="Rast P."/>
            <person name="Heuer A."/>
            <person name="Jetten M.S.M."/>
            <person name="Rohde M."/>
            <person name="Jogler C."/>
        </authorList>
    </citation>
    <scope>NUCLEOTIDE SEQUENCE [LARGE SCALE GENOMIC DNA]</scope>
    <source>
        <strain evidence="5 6">Poly21</strain>
    </source>
</reference>
<dbReference type="Proteomes" id="UP000319908">
    <property type="component" value="Unassembled WGS sequence"/>
</dbReference>
<comment type="similarity">
    <text evidence="1">Belongs to the glycosyltransferase 2 family.</text>
</comment>
<organism evidence="5 6">
    <name type="scientific">Allorhodopirellula heiligendammensis</name>
    <dbReference type="NCBI Taxonomy" id="2714739"/>
    <lineage>
        <taxon>Bacteria</taxon>
        <taxon>Pseudomonadati</taxon>
        <taxon>Planctomycetota</taxon>
        <taxon>Planctomycetia</taxon>
        <taxon>Pirellulales</taxon>
        <taxon>Pirellulaceae</taxon>
        <taxon>Allorhodopirellula</taxon>
    </lineage>
</organism>
<dbReference type="FunFam" id="3.90.550.10:FF:000122">
    <property type="entry name" value="Dolichol-phosphate mannosyltransferase subunit 1"/>
    <property type="match status" value="1"/>
</dbReference>
<feature type="domain" description="Glycosyltransferase 2-like" evidence="4">
    <location>
        <begin position="18"/>
        <end position="179"/>
    </location>
</feature>
<evidence type="ECO:0000256" key="2">
    <source>
        <dbReference type="ARBA" id="ARBA00022676"/>
    </source>
</evidence>
<dbReference type="InterPro" id="IPR039528">
    <property type="entry name" value="DPM1-like"/>
</dbReference>
<proteinExistence type="inferred from homology"/>
<dbReference type="GO" id="GO:0009247">
    <property type="term" value="P:glycolipid biosynthetic process"/>
    <property type="evidence" value="ECO:0007669"/>
    <property type="project" value="TreeGrafter"/>
</dbReference>
<dbReference type="InterPro" id="IPR001173">
    <property type="entry name" value="Glyco_trans_2-like"/>
</dbReference>
<accession>A0A5C6C1K7</accession>
<evidence type="ECO:0000313" key="5">
    <source>
        <dbReference type="EMBL" id="TWU18420.1"/>
    </source>
</evidence>
<protein>
    <submittedName>
        <fullName evidence="5">Undecaprenyl-phosphate mannosyltransferase</fullName>
        <ecNumber evidence="5">2.4.1.54</ecNumber>
    </submittedName>
</protein>
<gene>
    <name evidence="5" type="ORF">Poly21_05820</name>
</gene>
<dbReference type="GO" id="GO:0004582">
    <property type="term" value="F:dolichyl-phosphate beta-D-mannosyltransferase activity"/>
    <property type="evidence" value="ECO:0007669"/>
    <property type="project" value="InterPro"/>
</dbReference>